<keyword evidence="3" id="KW-1185">Reference proteome</keyword>
<protein>
    <submittedName>
        <fullName evidence="2">Uncharacterized protein</fullName>
    </submittedName>
</protein>
<keyword evidence="1" id="KW-1133">Transmembrane helix</keyword>
<dbReference type="EMBL" id="CP019948">
    <property type="protein sequence ID" value="ARN79833.1"/>
    <property type="molecule type" value="Genomic_DNA"/>
</dbReference>
<evidence type="ECO:0000313" key="3">
    <source>
        <dbReference type="Proteomes" id="UP000193978"/>
    </source>
</evidence>
<dbReference type="Proteomes" id="UP000193978">
    <property type="component" value="Chromosome"/>
</dbReference>
<reference evidence="2 3" key="1">
    <citation type="submission" date="2017-02" db="EMBL/GenBank/DDBJ databases">
        <authorList>
            <person name="Peterson S.W."/>
        </authorList>
    </citation>
    <scope>NUCLEOTIDE SEQUENCE [LARGE SCALE GENOMIC DNA]</scope>
    <source>
        <strain evidence="2 3">S285</strain>
    </source>
</reference>
<evidence type="ECO:0000256" key="1">
    <source>
        <dbReference type="SAM" id="Phobius"/>
    </source>
</evidence>
<name>A0A1W6MQF6_9HYPH</name>
<dbReference type="AlphaFoldDB" id="A0A1W6MQF6"/>
<dbReference type="STRING" id="655015.B1812_00715"/>
<feature type="transmembrane region" description="Helical" evidence="1">
    <location>
        <begin position="6"/>
        <end position="24"/>
    </location>
</feature>
<proteinExistence type="predicted"/>
<keyword evidence="1" id="KW-0812">Transmembrane</keyword>
<keyword evidence="1" id="KW-0472">Membrane</keyword>
<dbReference type="KEGG" id="mbry:B1812_00715"/>
<accession>A0A1W6MQF6</accession>
<gene>
    <name evidence="2" type="ORF">B1812_00715</name>
</gene>
<evidence type="ECO:0000313" key="2">
    <source>
        <dbReference type="EMBL" id="ARN79833.1"/>
    </source>
</evidence>
<sequence>MFETRWTEAVMGLVLAIGVAYVGYEVNRRQKKLREIFYVLEGEDRAIFEQLEEMVNSGVLKPDQRPAT</sequence>
<organism evidence="2 3">
    <name type="scientific">Methylocystis bryophila</name>
    <dbReference type="NCBI Taxonomy" id="655015"/>
    <lineage>
        <taxon>Bacteria</taxon>
        <taxon>Pseudomonadati</taxon>
        <taxon>Pseudomonadota</taxon>
        <taxon>Alphaproteobacteria</taxon>
        <taxon>Hyphomicrobiales</taxon>
        <taxon>Methylocystaceae</taxon>
        <taxon>Methylocystis</taxon>
    </lineage>
</organism>
<dbReference type="RefSeq" id="WP_085769880.1">
    <property type="nucleotide sequence ID" value="NZ_AP027149.1"/>
</dbReference>